<feature type="compositionally biased region" description="Pro residues" evidence="9">
    <location>
        <begin position="153"/>
        <end position="166"/>
    </location>
</feature>
<name>Q6YZ25_ORYSJ</name>
<evidence type="ECO:0000256" key="1">
    <source>
        <dbReference type="ARBA" id="ARBA00002530"/>
    </source>
</evidence>
<reference evidence="11" key="1">
    <citation type="journal article" date="2005" name="Nature">
        <title>The map-based sequence of the rice genome.</title>
        <authorList>
            <consortium name="International rice genome sequencing project (IRGSP)"/>
            <person name="Matsumoto T."/>
            <person name="Wu J."/>
            <person name="Kanamori H."/>
            <person name="Katayose Y."/>
            <person name="Fujisawa M."/>
            <person name="Namiki N."/>
            <person name="Mizuno H."/>
            <person name="Yamamoto K."/>
            <person name="Antonio B.A."/>
            <person name="Baba T."/>
            <person name="Sakata K."/>
            <person name="Nagamura Y."/>
            <person name="Aoki H."/>
            <person name="Arikawa K."/>
            <person name="Arita K."/>
            <person name="Bito T."/>
            <person name="Chiden Y."/>
            <person name="Fujitsuka N."/>
            <person name="Fukunaka R."/>
            <person name="Hamada M."/>
            <person name="Harada C."/>
            <person name="Hayashi A."/>
            <person name="Hijishita S."/>
            <person name="Honda M."/>
            <person name="Hosokawa S."/>
            <person name="Ichikawa Y."/>
            <person name="Idonuma A."/>
            <person name="Iijima M."/>
            <person name="Ikeda M."/>
            <person name="Ikeno M."/>
            <person name="Ito K."/>
            <person name="Ito S."/>
            <person name="Ito T."/>
            <person name="Ito Y."/>
            <person name="Ito Y."/>
            <person name="Iwabuchi A."/>
            <person name="Kamiya K."/>
            <person name="Karasawa W."/>
            <person name="Kurita K."/>
            <person name="Katagiri S."/>
            <person name="Kikuta A."/>
            <person name="Kobayashi H."/>
            <person name="Kobayashi N."/>
            <person name="Machita K."/>
            <person name="Maehara T."/>
            <person name="Masukawa M."/>
            <person name="Mizubayashi T."/>
            <person name="Mukai Y."/>
            <person name="Nagasaki H."/>
            <person name="Nagata Y."/>
            <person name="Naito S."/>
            <person name="Nakashima M."/>
            <person name="Nakama Y."/>
            <person name="Nakamichi Y."/>
            <person name="Nakamura M."/>
            <person name="Meguro A."/>
            <person name="Negishi M."/>
            <person name="Ohta I."/>
            <person name="Ohta T."/>
            <person name="Okamoto M."/>
            <person name="Ono N."/>
            <person name="Saji S."/>
            <person name="Sakaguchi M."/>
            <person name="Sakai K."/>
            <person name="Shibata M."/>
            <person name="Shimokawa T."/>
            <person name="Song J."/>
            <person name="Takazaki Y."/>
            <person name="Terasawa K."/>
            <person name="Tsugane M."/>
            <person name="Tsuji K."/>
            <person name="Ueda S."/>
            <person name="Waki K."/>
            <person name="Yamagata H."/>
            <person name="Yamamoto M."/>
            <person name="Yamamoto S."/>
            <person name="Yamane H."/>
            <person name="Yoshiki S."/>
            <person name="Yoshihara R."/>
            <person name="Yukawa K."/>
            <person name="Zhong H."/>
            <person name="Yano M."/>
            <person name="Yuan Q."/>
            <person name="Ouyang S."/>
            <person name="Liu J."/>
            <person name="Jones K.M."/>
            <person name="Gansberger K."/>
            <person name="Moffat K."/>
            <person name="Hill J."/>
            <person name="Bera J."/>
            <person name="Fadrosh D."/>
            <person name="Jin S."/>
            <person name="Johri S."/>
            <person name="Kim M."/>
            <person name="Overton L."/>
            <person name="Reardon M."/>
            <person name="Tsitrin T."/>
            <person name="Vuong H."/>
            <person name="Weaver B."/>
            <person name="Ciecko A."/>
            <person name="Tallon L."/>
            <person name="Jackson J."/>
            <person name="Pai G."/>
            <person name="Aken S.V."/>
            <person name="Utterback T."/>
            <person name="Reidmuller S."/>
            <person name="Feldblyum T."/>
            <person name="Hsiao J."/>
            <person name="Zismann V."/>
            <person name="Iobst S."/>
            <person name="de Vazeille A.R."/>
            <person name="Buell C.R."/>
            <person name="Ying K."/>
            <person name="Li Y."/>
            <person name="Lu T."/>
            <person name="Huang Y."/>
            <person name="Zhao Q."/>
            <person name="Feng Q."/>
            <person name="Zhang L."/>
            <person name="Zhu J."/>
            <person name="Weng Q."/>
            <person name="Mu J."/>
            <person name="Lu Y."/>
            <person name="Fan D."/>
            <person name="Liu Y."/>
            <person name="Guan J."/>
            <person name="Zhang Y."/>
            <person name="Yu S."/>
            <person name="Liu X."/>
            <person name="Zhang Y."/>
            <person name="Hong G."/>
            <person name="Han B."/>
            <person name="Choisne N."/>
            <person name="Demange N."/>
            <person name="Orjeda G."/>
            <person name="Samain S."/>
            <person name="Cattolico L."/>
            <person name="Pelletier E."/>
            <person name="Couloux A."/>
            <person name="Segurens B."/>
            <person name="Wincker P."/>
            <person name="D'Hont A."/>
            <person name="Scarpelli C."/>
            <person name="Weissenbach J."/>
            <person name="Salanoubat M."/>
            <person name="Quetier F."/>
            <person name="Yu Y."/>
            <person name="Kim H.R."/>
            <person name="Rambo T."/>
            <person name="Currie J."/>
            <person name="Collura K."/>
            <person name="Luo M."/>
            <person name="Yang T."/>
            <person name="Ammiraju J.S.S."/>
            <person name="Engler F."/>
            <person name="Soderlund C."/>
            <person name="Wing R.A."/>
            <person name="Palmer L.E."/>
            <person name="de la Bastide M."/>
            <person name="Spiegel L."/>
            <person name="Nascimento L."/>
            <person name="Zutavern T."/>
            <person name="O'Shaughnessy A."/>
            <person name="Dike S."/>
            <person name="Dedhia N."/>
            <person name="Preston R."/>
            <person name="Balija V."/>
            <person name="McCombie W.R."/>
            <person name="Chow T."/>
            <person name="Chen H."/>
            <person name="Chung M."/>
            <person name="Chen C."/>
            <person name="Shaw J."/>
            <person name="Wu H."/>
            <person name="Hsiao K."/>
            <person name="Chao Y."/>
            <person name="Chu M."/>
            <person name="Cheng C."/>
            <person name="Hour A."/>
            <person name="Lee P."/>
            <person name="Lin S."/>
            <person name="Lin Y."/>
            <person name="Liou J."/>
            <person name="Liu S."/>
            <person name="Hsing Y."/>
            <person name="Raghuvanshi S."/>
            <person name="Mohanty A."/>
            <person name="Bharti A.K."/>
            <person name="Gaur A."/>
            <person name="Gupta V."/>
            <person name="Kumar D."/>
            <person name="Ravi V."/>
            <person name="Vij S."/>
            <person name="Kapur A."/>
            <person name="Khurana P."/>
            <person name="Khurana P."/>
            <person name="Khurana J.P."/>
            <person name="Tyagi A.K."/>
            <person name="Gaikwad K."/>
            <person name="Singh A."/>
            <person name="Dalal V."/>
            <person name="Srivastava S."/>
            <person name="Dixit A."/>
            <person name="Pal A.K."/>
            <person name="Ghazi I.A."/>
            <person name="Yadav M."/>
            <person name="Pandit A."/>
            <person name="Bhargava A."/>
            <person name="Sureshbabu K."/>
            <person name="Batra K."/>
            <person name="Sharma T.R."/>
            <person name="Mohapatra T."/>
            <person name="Singh N.K."/>
            <person name="Messing J."/>
            <person name="Nelson A.B."/>
            <person name="Fuks G."/>
            <person name="Kavchok S."/>
            <person name="Keizer G."/>
            <person name="Linton E."/>
            <person name="Llaca V."/>
            <person name="Song R."/>
            <person name="Tanyolac B."/>
            <person name="Young S."/>
            <person name="Ho-Il K."/>
            <person name="Hahn J.H."/>
            <person name="Sangsakoo G."/>
            <person name="Vanavichit A."/>
            <person name="de Mattos Luiz.A.T."/>
            <person name="Zimmer P.D."/>
            <person name="Malone G."/>
            <person name="Dellagostin O."/>
            <person name="de Oliveira A.C."/>
            <person name="Bevan M."/>
            <person name="Bancroft I."/>
            <person name="Minx P."/>
            <person name="Cordum H."/>
            <person name="Wilson R."/>
            <person name="Cheng Z."/>
            <person name="Jin W."/>
            <person name="Jiang J."/>
            <person name="Leong S.A."/>
            <person name="Iwama H."/>
            <person name="Gojobori T."/>
            <person name="Itoh T."/>
            <person name="Niimura Y."/>
            <person name="Fujii Y."/>
            <person name="Habara T."/>
            <person name="Sakai H."/>
            <person name="Sato Y."/>
            <person name="Wilson G."/>
            <person name="Kumar K."/>
            <person name="McCouch S."/>
            <person name="Juretic N."/>
            <person name="Hoen D."/>
            <person name="Wright S."/>
            <person name="Bruskiewich R."/>
            <person name="Bureau T."/>
            <person name="Miyao A."/>
            <person name="Hirochika H."/>
            <person name="Nishikawa T."/>
            <person name="Kadowaki K."/>
            <person name="Sugiura M."/>
            <person name="Burr B."/>
            <person name="Sasaki T."/>
        </authorList>
    </citation>
    <scope>NUCLEOTIDE SEQUENCE [LARGE SCALE GENOMIC DNA]</scope>
    <source>
        <strain evidence="11">cv. Nipponbare</strain>
    </source>
</reference>
<comment type="function">
    <text evidence="1">Specifically binds 5-hydroxymethylcytosine (5hmC), suggesting that it acts as a specific reader of 5hmC.</text>
</comment>
<dbReference type="PANTHER" id="PTHR14773">
    <property type="entry name" value="WD REPEAT-CONTAINING PROTEIN 76"/>
    <property type="match status" value="1"/>
</dbReference>
<evidence type="ECO:0000256" key="9">
    <source>
        <dbReference type="SAM" id="MobiDB-lite"/>
    </source>
</evidence>
<dbReference type="PROSITE" id="PS00678">
    <property type="entry name" value="WD_REPEATS_1"/>
    <property type="match status" value="1"/>
</dbReference>
<keyword evidence="5" id="KW-0677">Repeat</keyword>
<proteinExistence type="inferred from homology"/>
<dbReference type="PANTHER" id="PTHR14773:SF0">
    <property type="entry name" value="WD REPEAT-CONTAINING PROTEIN 76"/>
    <property type="match status" value="1"/>
</dbReference>
<protein>
    <recommendedName>
        <fullName evidence="3">WD repeat-containing protein 76</fullName>
    </recommendedName>
</protein>
<dbReference type="Gene3D" id="2.130.10.10">
    <property type="entry name" value="YVTN repeat-like/Quinoprotein amine dehydrogenase"/>
    <property type="match status" value="1"/>
</dbReference>
<dbReference type="FunFam" id="2.130.10.10:FF:000180">
    <property type="entry name" value="WD repeat-containing protein 76"/>
    <property type="match status" value="1"/>
</dbReference>
<dbReference type="InterPro" id="IPR001680">
    <property type="entry name" value="WD40_rpt"/>
</dbReference>
<reference evidence="11" key="2">
    <citation type="journal article" date="2008" name="Nucleic Acids Res.">
        <title>The rice annotation project database (RAP-DB): 2008 update.</title>
        <authorList>
            <consortium name="The rice annotation project (RAP)"/>
        </authorList>
    </citation>
    <scope>GENOME REANNOTATION</scope>
    <source>
        <strain evidence="11">cv. Nipponbare</strain>
    </source>
</reference>
<evidence type="ECO:0000256" key="3">
    <source>
        <dbReference type="ARBA" id="ARBA00021234"/>
    </source>
</evidence>
<dbReference type="EMBL" id="AP005541">
    <property type="protein sequence ID" value="BAD01450.1"/>
    <property type="molecule type" value="Genomic_DNA"/>
</dbReference>
<comment type="similarity">
    <text evidence="2">Belongs to the WD repeat DDB2/WDR76 family.</text>
</comment>
<evidence type="ECO:0000256" key="8">
    <source>
        <dbReference type="PROSITE-ProRule" id="PRU00221"/>
    </source>
</evidence>
<dbReference type="InterPro" id="IPR015943">
    <property type="entry name" value="WD40/YVTN_repeat-like_dom_sf"/>
</dbReference>
<dbReference type="Proteomes" id="UP000000763">
    <property type="component" value="Chromosome 8"/>
</dbReference>
<dbReference type="SUPFAM" id="SSF50978">
    <property type="entry name" value="WD40 repeat-like"/>
    <property type="match status" value="1"/>
</dbReference>
<dbReference type="PROSITE" id="PS50082">
    <property type="entry name" value="WD_REPEATS_2"/>
    <property type="match status" value="2"/>
</dbReference>
<evidence type="ECO:0000256" key="4">
    <source>
        <dbReference type="ARBA" id="ARBA00022574"/>
    </source>
</evidence>
<dbReference type="AlphaFoldDB" id="Q6YZ25"/>
<dbReference type="GO" id="GO:0006974">
    <property type="term" value="P:DNA damage response"/>
    <property type="evidence" value="ECO:0007669"/>
    <property type="project" value="UniProtKB-KW"/>
</dbReference>
<evidence type="ECO:0000313" key="10">
    <source>
        <dbReference type="EMBL" id="BAD01450.1"/>
    </source>
</evidence>
<keyword evidence="4 8" id="KW-0853">WD repeat</keyword>
<feature type="repeat" description="WD" evidence="8">
    <location>
        <begin position="345"/>
        <end position="387"/>
    </location>
</feature>
<evidence type="ECO:0000313" key="11">
    <source>
        <dbReference type="Proteomes" id="UP000000763"/>
    </source>
</evidence>
<evidence type="ECO:0000256" key="2">
    <source>
        <dbReference type="ARBA" id="ARBA00005434"/>
    </source>
</evidence>
<evidence type="ECO:0000256" key="5">
    <source>
        <dbReference type="ARBA" id="ARBA00022737"/>
    </source>
</evidence>
<feature type="repeat" description="WD" evidence="8">
    <location>
        <begin position="392"/>
        <end position="433"/>
    </location>
</feature>
<feature type="region of interest" description="Disordered" evidence="9">
    <location>
        <begin position="121"/>
        <end position="170"/>
    </location>
</feature>
<dbReference type="Pfam" id="PF00400">
    <property type="entry name" value="WD40"/>
    <property type="match status" value="2"/>
</dbReference>
<dbReference type="InterPro" id="IPR036322">
    <property type="entry name" value="WD40_repeat_dom_sf"/>
</dbReference>
<keyword evidence="7" id="KW-0238">DNA-binding</keyword>
<dbReference type="InterPro" id="IPR019775">
    <property type="entry name" value="WD40_repeat_CS"/>
</dbReference>
<accession>Q6YZ25</accession>
<evidence type="ECO:0000256" key="7">
    <source>
        <dbReference type="ARBA" id="ARBA00023125"/>
    </source>
</evidence>
<dbReference type="InterPro" id="IPR050853">
    <property type="entry name" value="WD_repeat_DNA-damage-binding"/>
</dbReference>
<keyword evidence="6" id="KW-0227">DNA damage</keyword>
<evidence type="ECO:0000256" key="6">
    <source>
        <dbReference type="ARBA" id="ARBA00022763"/>
    </source>
</evidence>
<dbReference type="SMART" id="SM00320">
    <property type="entry name" value="WD40"/>
    <property type="match status" value="4"/>
</dbReference>
<feature type="compositionally biased region" description="Basic residues" evidence="9">
    <location>
        <begin position="127"/>
        <end position="137"/>
    </location>
</feature>
<dbReference type="PROSITE" id="PS50294">
    <property type="entry name" value="WD_REPEATS_REGION"/>
    <property type="match status" value="1"/>
</dbReference>
<gene>
    <name evidence="10" type="primary">P0436B05.25</name>
</gene>
<sequence length="524" mass="57117">MRLLNSPHFKGALFNLLARFGPRASIVPNYSSCAFFNASAPGAPVAAEVACNSRAHHRLLPPTSVSPPPPIAAATMASPPEPEPDAGGLTDYERRRAENIRRNGVILDSLRRKAAELSAIIQLSRPPTKKQQPRARPRAAPAVVRRSLRTQGLPPPPASGPAPAPPRRSTRITPSLASAILDATSPPASEAKVRDDGFDARTELVLRPSNVRRLVSADRIPSLRILPLVDRTVVAAGSNVGHVGFWVVDDDGDDAHRVFEYMPHLSSVGAIVAHAAKPHKIYSCSHGGEICLMDLERENFNITRLSEFPILSLCQAPNSPSCLYFGEETDVKLFDDRIGKVSTSWNAHASRINSIDFHPENTYMLATSSRDGTACMWDLRTMKKKGAESLVVLEHDRGLQSAYFSPSGHMVATTSLDGIVRVFSVDNFENFHTVERNNNIGTHLSTFKAIWGWNDMDLFIGNATRAIDVISVDLNDSSISTTNNACLKSEHMVSIPYRFSAHPCKVGHLACSSSSGKVFLWTRA</sequence>
<organism evidence="10 11">
    <name type="scientific">Oryza sativa subsp. japonica</name>
    <name type="common">Rice</name>
    <dbReference type="NCBI Taxonomy" id="39947"/>
    <lineage>
        <taxon>Eukaryota</taxon>
        <taxon>Viridiplantae</taxon>
        <taxon>Streptophyta</taxon>
        <taxon>Embryophyta</taxon>
        <taxon>Tracheophyta</taxon>
        <taxon>Spermatophyta</taxon>
        <taxon>Magnoliopsida</taxon>
        <taxon>Liliopsida</taxon>
        <taxon>Poales</taxon>
        <taxon>Poaceae</taxon>
        <taxon>BOP clade</taxon>
        <taxon>Oryzoideae</taxon>
        <taxon>Oryzeae</taxon>
        <taxon>Oryzinae</taxon>
        <taxon>Oryza</taxon>
        <taxon>Oryza sativa</taxon>
    </lineage>
</organism>
<dbReference type="GO" id="GO:0003677">
    <property type="term" value="F:DNA binding"/>
    <property type="evidence" value="ECO:0007669"/>
    <property type="project" value="UniProtKB-KW"/>
</dbReference>